<organism evidence="2 3">
    <name type="scientific">Datura stramonium</name>
    <name type="common">Jimsonweed</name>
    <name type="synonym">Common thornapple</name>
    <dbReference type="NCBI Taxonomy" id="4076"/>
    <lineage>
        <taxon>Eukaryota</taxon>
        <taxon>Viridiplantae</taxon>
        <taxon>Streptophyta</taxon>
        <taxon>Embryophyta</taxon>
        <taxon>Tracheophyta</taxon>
        <taxon>Spermatophyta</taxon>
        <taxon>Magnoliopsida</taxon>
        <taxon>eudicotyledons</taxon>
        <taxon>Gunneridae</taxon>
        <taxon>Pentapetalae</taxon>
        <taxon>asterids</taxon>
        <taxon>lamiids</taxon>
        <taxon>Solanales</taxon>
        <taxon>Solanaceae</taxon>
        <taxon>Solanoideae</taxon>
        <taxon>Datureae</taxon>
        <taxon>Datura</taxon>
    </lineage>
</organism>
<keyword evidence="1" id="KW-0812">Transmembrane</keyword>
<dbReference type="EMBL" id="JACEIK010000608">
    <property type="protein sequence ID" value="MCD7459759.1"/>
    <property type="molecule type" value="Genomic_DNA"/>
</dbReference>
<keyword evidence="1" id="KW-0472">Membrane</keyword>
<feature type="transmembrane region" description="Helical" evidence="1">
    <location>
        <begin position="42"/>
        <end position="66"/>
    </location>
</feature>
<dbReference type="Proteomes" id="UP000823775">
    <property type="component" value="Unassembled WGS sequence"/>
</dbReference>
<evidence type="ECO:0000313" key="2">
    <source>
        <dbReference type="EMBL" id="MCD7459759.1"/>
    </source>
</evidence>
<evidence type="ECO:0000256" key="1">
    <source>
        <dbReference type="SAM" id="Phobius"/>
    </source>
</evidence>
<name>A0ABS8SMS1_DATST</name>
<comment type="caution">
    <text evidence="2">The sequence shown here is derived from an EMBL/GenBank/DDBJ whole genome shotgun (WGS) entry which is preliminary data.</text>
</comment>
<reference evidence="2 3" key="1">
    <citation type="journal article" date="2021" name="BMC Genomics">
        <title>Datura genome reveals duplications of psychoactive alkaloid biosynthetic genes and high mutation rate following tissue culture.</title>
        <authorList>
            <person name="Rajewski A."/>
            <person name="Carter-House D."/>
            <person name="Stajich J."/>
            <person name="Litt A."/>
        </authorList>
    </citation>
    <scope>NUCLEOTIDE SEQUENCE [LARGE SCALE GENOMIC DNA]</scope>
    <source>
        <strain evidence="2">AR-01</strain>
    </source>
</reference>
<evidence type="ECO:0008006" key="4">
    <source>
        <dbReference type="Google" id="ProtNLM"/>
    </source>
</evidence>
<accession>A0ABS8SMS1</accession>
<gene>
    <name evidence="2" type="ORF">HAX54_041869</name>
</gene>
<protein>
    <recommendedName>
        <fullName evidence="4">FBD domain-containing protein</fullName>
    </recommendedName>
</protein>
<keyword evidence="3" id="KW-1185">Reference proteome</keyword>
<sequence length="99" mass="11619">MDYVVEPVVQYLRDQSSLSGGMKLLQRVHMSMFSGFEMEMEFVRLILASAPILENISIWNYSYLLLRSSREMMDEMKQFHQASPNIEFIFDEVEVETAN</sequence>
<keyword evidence="1" id="KW-1133">Transmembrane helix</keyword>
<evidence type="ECO:0000313" key="3">
    <source>
        <dbReference type="Proteomes" id="UP000823775"/>
    </source>
</evidence>
<proteinExistence type="predicted"/>